<dbReference type="Proteomes" id="UP001501294">
    <property type="component" value="Unassembled WGS sequence"/>
</dbReference>
<keyword evidence="4" id="KW-1185">Reference proteome</keyword>
<keyword evidence="2" id="KW-0812">Transmembrane</keyword>
<keyword evidence="2" id="KW-1133">Transmembrane helix</keyword>
<evidence type="ECO:0000256" key="1">
    <source>
        <dbReference type="SAM" id="MobiDB-lite"/>
    </source>
</evidence>
<evidence type="ECO:0000313" key="4">
    <source>
        <dbReference type="Proteomes" id="UP001501294"/>
    </source>
</evidence>
<sequence>MPNDNKVLPTNSLIKLLEHMDMWRKTSPYIANPKRLADLIAAIQVLGTYRFASRRMQKWEKRLGRTPVSAPDWSTVFSQHPEFFTTQGDLISLVWRRSRERNYDTYNRQLLPRERAKELSQQESEDNAMRLSRPPLDSSEVSKLIDIAVSLHEREIRHAQERRWWITAVLALLGFIITLYGAK</sequence>
<name>A0ABP8I264_9GAMM</name>
<reference evidence="4" key="1">
    <citation type="journal article" date="2019" name="Int. J. Syst. Evol. Microbiol.">
        <title>The Global Catalogue of Microorganisms (GCM) 10K type strain sequencing project: providing services to taxonomists for standard genome sequencing and annotation.</title>
        <authorList>
            <consortium name="The Broad Institute Genomics Platform"/>
            <consortium name="The Broad Institute Genome Sequencing Center for Infectious Disease"/>
            <person name="Wu L."/>
            <person name="Ma J."/>
        </authorList>
    </citation>
    <scope>NUCLEOTIDE SEQUENCE [LARGE SCALE GENOMIC DNA]</scope>
    <source>
        <strain evidence="4">JCM 17727</strain>
    </source>
</reference>
<evidence type="ECO:0000313" key="3">
    <source>
        <dbReference type="EMBL" id="GAA4349777.1"/>
    </source>
</evidence>
<evidence type="ECO:0000256" key="2">
    <source>
        <dbReference type="SAM" id="Phobius"/>
    </source>
</evidence>
<accession>A0ABP8I264</accession>
<feature type="region of interest" description="Disordered" evidence="1">
    <location>
        <begin position="114"/>
        <end position="135"/>
    </location>
</feature>
<keyword evidence="2" id="KW-0472">Membrane</keyword>
<dbReference type="RefSeq" id="WP_223578219.1">
    <property type="nucleotide sequence ID" value="NZ_BAABFU010000002.1"/>
</dbReference>
<proteinExistence type="predicted"/>
<gene>
    <name evidence="3" type="ORF">GCM10023150_14620</name>
</gene>
<organism evidence="3 4">
    <name type="scientific">Kangiella taiwanensis</name>
    <dbReference type="NCBI Taxonomy" id="1079179"/>
    <lineage>
        <taxon>Bacteria</taxon>
        <taxon>Pseudomonadati</taxon>
        <taxon>Pseudomonadota</taxon>
        <taxon>Gammaproteobacteria</taxon>
        <taxon>Kangiellales</taxon>
        <taxon>Kangiellaceae</taxon>
        <taxon>Kangiella</taxon>
    </lineage>
</organism>
<feature type="transmembrane region" description="Helical" evidence="2">
    <location>
        <begin position="164"/>
        <end position="182"/>
    </location>
</feature>
<comment type="caution">
    <text evidence="3">The sequence shown here is derived from an EMBL/GenBank/DDBJ whole genome shotgun (WGS) entry which is preliminary data.</text>
</comment>
<protein>
    <recommendedName>
        <fullName evidence="5">N-carbamoyl-L-amino acid amidohydrolase</fullName>
    </recommendedName>
</protein>
<evidence type="ECO:0008006" key="5">
    <source>
        <dbReference type="Google" id="ProtNLM"/>
    </source>
</evidence>
<dbReference type="EMBL" id="BAABFU010000002">
    <property type="protein sequence ID" value="GAA4349777.1"/>
    <property type="molecule type" value="Genomic_DNA"/>
</dbReference>